<dbReference type="OrthoDB" id="10580340at2759"/>
<evidence type="ECO:0000313" key="1">
    <source>
        <dbReference type="EMBL" id="PBL00768.1"/>
    </source>
</evidence>
<dbReference type="InParanoid" id="A0A2H3EID4"/>
<keyword evidence="2" id="KW-1185">Reference proteome</keyword>
<dbReference type="EMBL" id="KZ293646">
    <property type="protein sequence ID" value="PBL00768.1"/>
    <property type="molecule type" value="Genomic_DNA"/>
</dbReference>
<sequence length="203" mass="23398">MAPYGGDEDYIVFQKLKGTIMESNDKLFVSRSGTSDRHEPLGTGHHVYGTSDAIRPYIYCSKSINLYTRFRHFGKIDQQQGVPPRMRSLCCLGTNMLNLEQSKDPISDLATCRARHILQGIVALELLRNNKRGSREMFSASMFVCISVAEIRSDRGPWYASSIFRLFKPEIELTPKVRKLRCFKRKIFSELGEQIFPRRRNKN</sequence>
<name>A0A2H3EID4_ARMGA</name>
<evidence type="ECO:0000313" key="2">
    <source>
        <dbReference type="Proteomes" id="UP000217790"/>
    </source>
</evidence>
<gene>
    <name evidence="1" type="ORF">ARMGADRAFT_1006886</name>
</gene>
<dbReference type="Proteomes" id="UP000217790">
    <property type="component" value="Unassembled WGS sequence"/>
</dbReference>
<dbReference type="AlphaFoldDB" id="A0A2H3EID4"/>
<reference evidence="2" key="1">
    <citation type="journal article" date="2017" name="Nat. Ecol. Evol.">
        <title>Genome expansion and lineage-specific genetic innovations in the forest pathogenic fungi Armillaria.</title>
        <authorList>
            <person name="Sipos G."/>
            <person name="Prasanna A.N."/>
            <person name="Walter M.C."/>
            <person name="O'Connor E."/>
            <person name="Balint B."/>
            <person name="Krizsan K."/>
            <person name="Kiss B."/>
            <person name="Hess J."/>
            <person name="Varga T."/>
            <person name="Slot J."/>
            <person name="Riley R."/>
            <person name="Boka B."/>
            <person name="Rigling D."/>
            <person name="Barry K."/>
            <person name="Lee J."/>
            <person name="Mihaltcheva S."/>
            <person name="LaButti K."/>
            <person name="Lipzen A."/>
            <person name="Waldron R."/>
            <person name="Moloney N.M."/>
            <person name="Sperisen C."/>
            <person name="Kredics L."/>
            <person name="Vagvoelgyi C."/>
            <person name="Patrignani A."/>
            <person name="Fitzpatrick D."/>
            <person name="Nagy I."/>
            <person name="Doyle S."/>
            <person name="Anderson J.B."/>
            <person name="Grigoriev I.V."/>
            <person name="Gueldener U."/>
            <person name="Muensterkoetter M."/>
            <person name="Nagy L.G."/>
        </authorList>
    </citation>
    <scope>NUCLEOTIDE SEQUENCE [LARGE SCALE GENOMIC DNA]</scope>
    <source>
        <strain evidence="2">Ar21-2</strain>
    </source>
</reference>
<proteinExistence type="predicted"/>
<protein>
    <submittedName>
        <fullName evidence="1">Uncharacterized protein</fullName>
    </submittedName>
</protein>
<accession>A0A2H3EID4</accession>
<organism evidence="1 2">
    <name type="scientific">Armillaria gallica</name>
    <name type="common">Bulbous honey fungus</name>
    <name type="synonym">Armillaria bulbosa</name>
    <dbReference type="NCBI Taxonomy" id="47427"/>
    <lineage>
        <taxon>Eukaryota</taxon>
        <taxon>Fungi</taxon>
        <taxon>Dikarya</taxon>
        <taxon>Basidiomycota</taxon>
        <taxon>Agaricomycotina</taxon>
        <taxon>Agaricomycetes</taxon>
        <taxon>Agaricomycetidae</taxon>
        <taxon>Agaricales</taxon>
        <taxon>Marasmiineae</taxon>
        <taxon>Physalacriaceae</taxon>
        <taxon>Armillaria</taxon>
    </lineage>
</organism>